<keyword evidence="6" id="KW-0677">Repeat</keyword>
<organism evidence="11 12">
    <name type="scientific">Symbiodinium natans</name>
    <dbReference type="NCBI Taxonomy" id="878477"/>
    <lineage>
        <taxon>Eukaryota</taxon>
        <taxon>Sar</taxon>
        <taxon>Alveolata</taxon>
        <taxon>Dinophyceae</taxon>
        <taxon>Suessiales</taxon>
        <taxon>Symbiodiniaceae</taxon>
        <taxon>Symbiodinium</taxon>
    </lineage>
</organism>
<protein>
    <recommendedName>
        <fullName evidence="3">peptidylprolyl isomerase</fullName>
        <ecNumber evidence="3">5.2.1.8</ecNumber>
    </recommendedName>
</protein>
<dbReference type="Proteomes" id="UP000604046">
    <property type="component" value="Unassembled WGS sequence"/>
</dbReference>
<dbReference type="GO" id="GO:0003755">
    <property type="term" value="F:peptidyl-prolyl cis-trans isomerase activity"/>
    <property type="evidence" value="ECO:0007669"/>
    <property type="project" value="UniProtKB-EC"/>
</dbReference>
<dbReference type="SUPFAM" id="SSF51735">
    <property type="entry name" value="NAD(P)-binding Rossmann-fold domains"/>
    <property type="match status" value="1"/>
</dbReference>
<dbReference type="InterPro" id="IPR013105">
    <property type="entry name" value="TPR_2"/>
</dbReference>
<dbReference type="SMART" id="SM00028">
    <property type="entry name" value="TPR"/>
    <property type="match status" value="3"/>
</dbReference>
<feature type="repeat" description="TPR" evidence="10">
    <location>
        <begin position="115"/>
        <end position="148"/>
    </location>
</feature>
<keyword evidence="9" id="KW-0413">Isomerase</keyword>
<dbReference type="InterPro" id="IPR019734">
    <property type="entry name" value="TPR_rpt"/>
</dbReference>
<dbReference type="EMBL" id="CAJNDS010002635">
    <property type="protein sequence ID" value="CAE7552511.1"/>
    <property type="molecule type" value="Genomic_DNA"/>
</dbReference>
<evidence type="ECO:0000256" key="3">
    <source>
        <dbReference type="ARBA" id="ARBA00013194"/>
    </source>
</evidence>
<dbReference type="EC" id="5.2.1.8" evidence="3"/>
<keyword evidence="4" id="KW-0963">Cytoplasm</keyword>
<dbReference type="Gene3D" id="1.25.40.10">
    <property type="entry name" value="Tetratricopeptide repeat domain"/>
    <property type="match status" value="1"/>
</dbReference>
<evidence type="ECO:0000256" key="2">
    <source>
        <dbReference type="ARBA" id="ARBA00004496"/>
    </source>
</evidence>
<keyword evidence="8" id="KW-0697">Rotamase</keyword>
<comment type="subcellular location">
    <subcellularLocation>
        <location evidence="2">Cytoplasm</location>
    </subcellularLocation>
</comment>
<dbReference type="InterPro" id="IPR036291">
    <property type="entry name" value="NAD(P)-bd_dom_sf"/>
</dbReference>
<evidence type="ECO:0000256" key="8">
    <source>
        <dbReference type="ARBA" id="ARBA00023110"/>
    </source>
</evidence>
<evidence type="ECO:0000256" key="6">
    <source>
        <dbReference type="ARBA" id="ARBA00022737"/>
    </source>
</evidence>
<evidence type="ECO:0000256" key="5">
    <source>
        <dbReference type="ARBA" id="ARBA00022553"/>
    </source>
</evidence>
<accession>A0A812U4Q2</accession>
<keyword evidence="12" id="KW-1185">Reference proteome</keyword>
<evidence type="ECO:0000256" key="7">
    <source>
        <dbReference type="ARBA" id="ARBA00022803"/>
    </source>
</evidence>
<dbReference type="GO" id="GO:0005737">
    <property type="term" value="C:cytoplasm"/>
    <property type="evidence" value="ECO:0007669"/>
    <property type="project" value="UniProtKB-SubCell"/>
</dbReference>
<proteinExistence type="predicted"/>
<keyword evidence="7 10" id="KW-0802">TPR repeat</keyword>
<name>A0A812U4Q2_9DINO</name>
<dbReference type="SUPFAM" id="SSF48452">
    <property type="entry name" value="TPR-like"/>
    <property type="match status" value="1"/>
</dbReference>
<dbReference type="Pfam" id="PF07719">
    <property type="entry name" value="TPR_2"/>
    <property type="match status" value="1"/>
</dbReference>
<keyword evidence="5" id="KW-0597">Phosphoprotein</keyword>
<dbReference type="Pfam" id="PF00106">
    <property type="entry name" value="adh_short"/>
    <property type="match status" value="1"/>
</dbReference>
<dbReference type="OrthoDB" id="433738at2759"/>
<comment type="catalytic activity">
    <reaction evidence="1">
        <text>[protein]-peptidylproline (omega=180) = [protein]-peptidylproline (omega=0)</text>
        <dbReference type="Rhea" id="RHEA:16237"/>
        <dbReference type="Rhea" id="RHEA-COMP:10747"/>
        <dbReference type="Rhea" id="RHEA-COMP:10748"/>
        <dbReference type="ChEBI" id="CHEBI:83833"/>
        <dbReference type="ChEBI" id="CHEBI:83834"/>
        <dbReference type="EC" id="5.2.1.8"/>
    </reaction>
</comment>
<dbReference type="PROSITE" id="PS50293">
    <property type="entry name" value="TPR_REGION"/>
    <property type="match status" value="1"/>
</dbReference>
<dbReference type="InterPro" id="IPR011990">
    <property type="entry name" value="TPR-like_helical_dom_sf"/>
</dbReference>
<sequence>MADPSEQIAQAEAYKQEGNTRFKEQNFRGALGSYHKVFCYINGLQLPGERSQASQYAEMMGKSATSFNVPEEKVEDVKKLKQSTNLNMAACYLKLGEHRKCIESCTKALATCPLSKAYFRRGQAHLELRNLDEAKEDFEQARALEPQDPAVEKELKRLKQAFSQHNSQEKKRYAKLFSKMNEEPKWGAESASLKLFSDFNPKAVERPEEIYEEVLAKLPSLTGKSVAITGCTTGLGFYLALLAARKGAAKVLLLNRPSERASAAEKAVADKKSAGAQVMTIPCDLMSFDSVREAAGKVQSVVGSQGLDVLALNAGVMALNDIRTSEGFDVQMHTNQLAHVLLLSKLMPQLEACANQKGDARVVFHSSSARDFPFCDLEAIPSKAKYFKKAEPNTLGGSHQWMLSEVAGLCGGPWTRYHMTKLANSAYAMKLHEELQSRGSKVKSLAVDPGASVTELQRTSITQGNMSNCMGNVMMRGNAQSAADGSTPLAMACFSPEANSGDFYMPDRGFVGRPIKSIGAGVPLVAGKEARTTSAANKNLAWEQTHSALGIASVF</sequence>
<dbReference type="AlphaFoldDB" id="A0A812U4Q2"/>
<dbReference type="InterPro" id="IPR050754">
    <property type="entry name" value="FKBP4/5/8-like"/>
</dbReference>
<reference evidence="11" key="1">
    <citation type="submission" date="2021-02" db="EMBL/GenBank/DDBJ databases">
        <authorList>
            <person name="Dougan E. K."/>
            <person name="Rhodes N."/>
            <person name="Thang M."/>
            <person name="Chan C."/>
        </authorList>
    </citation>
    <scope>NUCLEOTIDE SEQUENCE</scope>
</reference>
<evidence type="ECO:0000256" key="9">
    <source>
        <dbReference type="ARBA" id="ARBA00023235"/>
    </source>
</evidence>
<evidence type="ECO:0000313" key="12">
    <source>
        <dbReference type="Proteomes" id="UP000604046"/>
    </source>
</evidence>
<dbReference type="PANTHER" id="PTHR46512">
    <property type="entry name" value="PEPTIDYLPROLYL ISOMERASE"/>
    <property type="match status" value="1"/>
</dbReference>
<evidence type="ECO:0000313" key="11">
    <source>
        <dbReference type="EMBL" id="CAE7552511.1"/>
    </source>
</evidence>
<dbReference type="InterPro" id="IPR002347">
    <property type="entry name" value="SDR_fam"/>
</dbReference>
<comment type="caution">
    <text evidence="11">The sequence shown here is derived from an EMBL/GenBank/DDBJ whole genome shotgun (WGS) entry which is preliminary data.</text>
</comment>
<dbReference type="Gene3D" id="3.40.50.720">
    <property type="entry name" value="NAD(P)-binding Rossmann-like Domain"/>
    <property type="match status" value="1"/>
</dbReference>
<evidence type="ECO:0000256" key="1">
    <source>
        <dbReference type="ARBA" id="ARBA00000971"/>
    </source>
</evidence>
<evidence type="ECO:0000256" key="4">
    <source>
        <dbReference type="ARBA" id="ARBA00022490"/>
    </source>
</evidence>
<evidence type="ECO:0000256" key="10">
    <source>
        <dbReference type="PROSITE-ProRule" id="PRU00339"/>
    </source>
</evidence>
<gene>
    <name evidence="11" type="ORF">SNAT2548_LOCUS31030</name>
</gene>
<dbReference type="PROSITE" id="PS50005">
    <property type="entry name" value="TPR"/>
    <property type="match status" value="1"/>
</dbReference>
<dbReference type="PANTHER" id="PTHR46512:SF9">
    <property type="entry name" value="PEPTIDYLPROLYL ISOMERASE"/>
    <property type="match status" value="1"/>
</dbReference>